<dbReference type="InterPro" id="IPR043502">
    <property type="entry name" value="DNA/RNA_pol_sf"/>
</dbReference>
<dbReference type="Pfam" id="PF03372">
    <property type="entry name" value="Exo_endo_phos"/>
    <property type="match status" value="1"/>
</dbReference>
<evidence type="ECO:0008006" key="6">
    <source>
        <dbReference type="Google" id="ProtNLM"/>
    </source>
</evidence>
<name>A0A822XW49_NELNU</name>
<dbReference type="Gene3D" id="3.30.420.10">
    <property type="entry name" value="Ribonuclease H-like superfamily/Ribonuclease H"/>
    <property type="match status" value="1"/>
</dbReference>
<dbReference type="SUPFAM" id="SSF53098">
    <property type="entry name" value="Ribonuclease H-like"/>
    <property type="match status" value="1"/>
</dbReference>
<dbReference type="InterPro" id="IPR036691">
    <property type="entry name" value="Endo/exonu/phosph_ase_sf"/>
</dbReference>
<evidence type="ECO:0000259" key="1">
    <source>
        <dbReference type="Pfam" id="PF00078"/>
    </source>
</evidence>
<dbReference type="InterPro" id="IPR052343">
    <property type="entry name" value="Retrotransposon-Effector_Assoc"/>
</dbReference>
<dbReference type="InterPro" id="IPR044730">
    <property type="entry name" value="RNase_H-like_dom_plant"/>
</dbReference>
<dbReference type="GO" id="GO:0004523">
    <property type="term" value="F:RNA-DNA hybrid ribonuclease activity"/>
    <property type="evidence" value="ECO:0007669"/>
    <property type="project" value="InterPro"/>
</dbReference>
<dbReference type="InterPro" id="IPR005135">
    <property type="entry name" value="Endo/exonuclease/phosphatase"/>
</dbReference>
<dbReference type="InterPro" id="IPR036397">
    <property type="entry name" value="RNaseH_sf"/>
</dbReference>
<gene>
    <name evidence="4" type="ORF">HUJ06_025685</name>
</gene>
<organism evidence="4 5">
    <name type="scientific">Nelumbo nucifera</name>
    <name type="common">Sacred lotus</name>
    <dbReference type="NCBI Taxonomy" id="4432"/>
    <lineage>
        <taxon>Eukaryota</taxon>
        <taxon>Viridiplantae</taxon>
        <taxon>Streptophyta</taxon>
        <taxon>Embryophyta</taxon>
        <taxon>Tracheophyta</taxon>
        <taxon>Spermatophyta</taxon>
        <taxon>Magnoliopsida</taxon>
        <taxon>Proteales</taxon>
        <taxon>Nelumbonaceae</taxon>
        <taxon>Nelumbo</taxon>
    </lineage>
</organism>
<sequence length="842" mass="95647">MICLSWNCQGLGNPRAVHALRELIHSRKLDVIFLIETLVHIGFVGAFAVDREGRGGGISFLWKAPNMCSLLHYSNNHINVQVCDDEKGPWRLTSFYSYPDRNRRRDSWNLLRAICDSSRLPWCCIGDFNDMLSPEDKQGRLDHPNWLLLQNLVAPVSDHNPILLETVSVSRPGLNKMVEDAWSLSRMGDVSSRLDQCGRALAKWAVIERLRDINIPSDIETVKEKKIELLKLLGQEEDYWRQHSKSFWLHDGDANTKYFHVTASTRKRTNRISRLMDDRVIGMMIRVVFLFSLSSSHVIDGFDFVDCKVSDLDNEKLLSPFSFEEFKEAVFQMHPDKSLGLDGLNPTFYQKFWPLIGKDIFQVVVSWLYREEFPASLNDTTIVLIPKCESPKTMKDLRPISLCNVLYKIVSKVLANRLKVLLPNIISNAQSAFVPGRAITDNVLVAFELIHFMRRKRKGKVGEVALKIDISKAYDRNLGFSDKWIRLIMLCVTTISYSMAFNGMEFGPIIPGKGLRQGDPLSPYLFILCAEGLSALIWEKLCVRKEEGGMGFRDMQSFNLAMLAKQGWNILSNPDALVCCVFKAKYFPKGDFLAAQCGHNPSYTWKIIWHSRIVLEKGCRWRIGNGQHIRVWDDLWLKEMDNFKVVLPRVEGLEDIRLGMVINLNHQGDGNWHAPPTSSFKCNVDAASFTSSNLTGFGIVIHDELGAFVKGYTSTVLGLLVSKEGEAMALIAAIKWVTSMDIQNVVFEIDALVVWKALRAPASDLFEFGSLVHECSSLLQQGVNFLVAYVERQANTVAHSLARASCHFQEFLPHHRMVTSRQLQALRLGWQACNCHCWILIS</sequence>
<proteinExistence type="predicted"/>
<dbReference type="SUPFAM" id="SSF56219">
    <property type="entry name" value="DNase I-like"/>
    <property type="match status" value="1"/>
</dbReference>
<feature type="domain" description="Reverse transcriptase" evidence="1">
    <location>
        <begin position="391"/>
        <end position="537"/>
    </location>
</feature>
<evidence type="ECO:0000259" key="2">
    <source>
        <dbReference type="Pfam" id="PF03372"/>
    </source>
</evidence>
<reference evidence="4 5" key="1">
    <citation type="journal article" date="2020" name="Mol. Biol. Evol.">
        <title>Distinct Expression and Methylation Patterns for Genes with Different Fates following a Single Whole-Genome Duplication in Flowering Plants.</title>
        <authorList>
            <person name="Shi T."/>
            <person name="Rahmani R.S."/>
            <person name="Gugger P.F."/>
            <person name="Wang M."/>
            <person name="Li H."/>
            <person name="Zhang Y."/>
            <person name="Li Z."/>
            <person name="Wang Q."/>
            <person name="Van de Peer Y."/>
            <person name="Marchal K."/>
            <person name="Chen J."/>
        </authorList>
    </citation>
    <scope>NUCLEOTIDE SEQUENCE [LARGE SCALE GENOMIC DNA]</scope>
    <source>
        <tissue evidence="4">Leaf</tissue>
    </source>
</reference>
<dbReference type="EMBL" id="DUZY01000001">
    <property type="protein sequence ID" value="DAD24222.1"/>
    <property type="molecule type" value="Genomic_DNA"/>
</dbReference>
<dbReference type="SUPFAM" id="SSF56672">
    <property type="entry name" value="DNA/RNA polymerases"/>
    <property type="match status" value="1"/>
</dbReference>
<dbReference type="PANTHER" id="PTHR46890">
    <property type="entry name" value="NON-LTR RETROLELEMENT REVERSE TRANSCRIPTASE-LIKE PROTEIN-RELATED"/>
    <property type="match status" value="1"/>
</dbReference>
<dbReference type="InterPro" id="IPR002156">
    <property type="entry name" value="RNaseH_domain"/>
</dbReference>
<protein>
    <recommendedName>
        <fullName evidence="6">Reverse transcriptase domain-containing protein</fullName>
    </recommendedName>
</protein>
<dbReference type="GO" id="GO:0003676">
    <property type="term" value="F:nucleic acid binding"/>
    <property type="evidence" value="ECO:0007669"/>
    <property type="project" value="InterPro"/>
</dbReference>
<dbReference type="CDD" id="cd06222">
    <property type="entry name" value="RNase_H_like"/>
    <property type="match status" value="1"/>
</dbReference>
<dbReference type="Gene3D" id="3.60.10.10">
    <property type="entry name" value="Endonuclease/exonuclease/phosphatase"/>
    <property type="match status" value="1"/>
</dbReference>
<dbReference type="InterPro" id="IPR012337">
    <property type="entry name" value="RNaseH-like_sf"/>
</dbReference>
<accession>A0A822XW49</accession>
<feature type="domain" description="RNase H type-1" evidence="3">
    <location>
        <begin position="683"/>
        <end position="804"/>
    </location>
</feature>
<keyword evidence="5" id="KW-1185">Reference proteome</keyword>
<evidence type="ECO:0000259" key="3">
    <source>
        <dbReference type="Pfam" id="PF13456"/>
    </source>
</evidence>
<evidence type="ECO:0000313" key="4">
    <source>
        <dbReference type="EMBL" id="DAD24222.1"/>
    </source>
</evidence>
<feature type="domain" description="Endonuclease/exonuclease/phosphatase" evidence="2">
    <location>
        <begin position="4"/>
        <end position="195"/>
    </location>
</feature>
<dbReference type="CDD" id="cd01650">
    <property type="entry name" value="RT_nLTR_like"/>
    <property type="match status" value="1"/>
</dbReference>
<evidence type="ECO:0000313" key="5">
    <source>
        <dbReference type="Proteomes" id="UP000607653"/>
    </source>
</evidence>
<dbReference type="Proteomes" id="UP000607653">
    <property type="component" value="Unassembled WGS sequence"/>
</dbReference>
<dbReference type="AlphaFoldDB" id="A0A822XW49"/>
<comment type="caution">
    <text evidence="4">The sequence shown here is derived from an EMBL/GenBank/DDBJ whole genome shotgun (WGS) entry which is preliminary data.</text>
</comment>
<dbReference type="PANTHER" id="PTHR46890:SF48">
    <property type="entry name" value="RNA-DIRECTED DNA POLYMERASE"/>
    <property type="match status" value="1"/>
</dbReference>
<dbReference type="Pfam" id="PF13456">
    <property type="entry name" value="RVT_3"/>
    <property type="match status" value="1"/>
</dbReference>
<dbReference type="Pfam" id="PF00078">
    <property type="entry name" value="RVT_1"/>
    <property type="match status" value="1"/>
</dbReference>
<dbReference type="InterPro" id="IPR000477">
    <property type="entry name" value="RT_dom"/>
</dbReference>